<proteinExistence type="inferred from homology"/>
<dbReference type="InterPro" id="IPR028082">
    <property type="entry name" value="Peripla_BP_I"/>
</dbReference>
<evidence type="ECO:0000256" key="2">
    <source>
        <dbReference type="ARBA" id="ARBA00022729"/>
    </source>
</evidence>
<evidence type="ECO:0000256" key="1">
    <source>
        <dbReference type="ARBA" id="ARBA00010062"/>
    </source>
</evidence>
<dbReference type="EMBL" id="MEWR01000026">
    <property type="protein sequence ID" value="OGC81469.1"/>
    <property type="molecule type" value="Genomic_DNA"/>
</dbReference>
<evidence type="ECO:0000313" key="6">
    <source>
        <dbReference type="Proteomes" id="UP000177614"/>
    </source>
</evidence>
<comment type="caution">
    <text evidence="5">The sequence shown here is derived from an EMBL/GenBank/DDBJ whole genome shotgun (WGS) entry which is preliminary data.</text>
</comment>
<feature type="domain" description="Leucine-binding protein" evidence="4">
    <location>
        <begin position="46"/>
        <end position="368"/>
    </location>
</feature>
<dbReference type="PANTHER" id="PTHR30483">
    <property type="entry name" value="LEUCINE-SPECIFIC-BINDING PROTEIN"/>
    <property type="match status" value="1"/>
</dbReference>
<dbReference type="STRING" id="1817814.A2V81_01115"/>
<feature type="chain" id="PRO_5009515342" description="Leucine-binding protein domain-containing protein" evidence="3">
    <location>
        <begin position="25"/>
        <end position="389"/>
    </location>
</feature>
<sequence length="389" mass="41640">MSKFASKSLLVGLIFILTACGETASISGTPTDSNTTKQPETVSKDIIIGYVGPLTGDAASLGKDEQSAMEMFLATKNSMLNGRKLEVRYEDGICNGQNAVSAINKLVTSDKVQVVLGGLCSGETLAMAPTANQNKVVLFSSGSSSPAIKDAGDYVFRNWPSDEVAAKQTIEDIKENYLSETAPTSFAIISENSDFAQGFKKDALKFAKEMGILVAVDETFNPGTTDFKTILGKVKSSDAKALIVNAQTPAGDGLIVKQAAELGIKLPTYASNAVNGTEFFEQGKSATEEVMFYDVALDEERPIVKSFMDEAKAKSINNLTYSATKYDAINIVYNAIVAVGNDGEKIKQYLYNMPLFEGVAGTYKFDSDGEVNIALVKKVVKDGKFVIAK</sequence>
<dbReference type="InterPro" id="IPR051010">
    <property type="entry name" value="BCAA_transport"/>
</dbReference>
<evidence type="ECO:0000313" key="5">
    <source>
        <dbReference type="EMBL" id="OGC81469.1"/>
    </source>
</evidence>
<reference evidence="5 6" key="1">
    <citation type="journal article" date="2016" name="Nat. Commun.">
        <title>Thousands of microbial genomes shed light on interconnected biogeochemical processes in an aquifer system.</title>
        <authorList>
            <person name="Anantharaman K."/>
            <person name="Brown C.T."/>
            <person name="Hug L.A."/>
            <person name="Sharon I."/>
            <person name="Castelle C.J."/>
            <person name="Probst A.J."/>
            <person name="Thomas B.C."/>
            <person name="Singh A."/>
            <person name="Wilkins M.J."/>
            <person name="Karaoz U."/>
            <person name="Brodie E.L."/>
            <person name="Williams K.H."/>
            <person name="Hubbard S.S."/>
            <person name="Banfield J.F."/>
        </authorList>
    </citation>
    <scope>NUCLEOTIDE SEQUENCE [LARGE SCALE GENOMIC DNA]</scope>
</reference>
<dbReference type="Pfam" id="PF13458">
    <property type="entry name" value="Peripla_BP_6"/>
    <property type="match status" value="1"/>
</dbReference>
<dbReference type="SUPFAM" id="SSF53822">
    <property type="entry name" value="Periplasmic binding protein-like I"/>
    <property type="match status" value="1"/>
</dbReference>
<accession>A0A1F4XIM3</accession>
<dbReference type="Proteomes" id="UP000177614">
    <property type="component" value="Unassembled WGS sequence"/>
</dbReference>
<protein>
    <recommendedName>
        <fullName evidence="4">Leucine-binding protein domain-containing protein</fullName>
    </recommendedName>
</protein>
<dbReference type="PANTHER" id="PTHR30483:SF6">
    <property type="entry name" value="PERIPLASMIC BINDING PROTEIN OF ABC TRANSPORTER FOR NATURAL AMINO ACIDS"/>
    <property type="match status" value="1"/>
</dbReference>
<evidence type="ECO:0000256" key="3">
    <source>
        <dbReference type="SAM" id="SignalP"/>
    </source>
</evidence>
<dbReference type="Gene3D" id="3.40.50.2300">
    <property type="match status" value="2"/>
</dbReference>
<organism evidence="5 6">
    <name type="scientific">Candidatus Abawacabacteria bacterium RBG_16_42_10</name>
    <dbReference type="NCBI Taxonomy" id="1817814"/>
    <lineage>
        <taxon>Bacteria</taxon>
        <taxon>Candidatus Abawacaibacteriota</taxon>
    </lineage>
</organism>
<gene>
    <name evidence="5" type="ORF">A2V81_01115</name>
</gene>
<evidence type="ECO:0000259" key="4">
    <source>
        <dbReference type="Pfam" id="PF13458"/>
    </source>
</evidence>
<name>A0A1F4XIM3_9BACT</name>
<dbReference type="InterPro" id="IPR028081">
    <property type="entry name" value="Leu-bd"/>
</dbReference>
<comment type="similarity">
    <text evidence="1">Belongs to the leucine-binding protein family.</text>
</comment>
<dbReference type="PROSITE" id="PS51257">
    <property type="entry name" value="PROKAR_LIPOPROTEIN"/>
    <property type="match status" value="1"/>
</dbReference>
<keyword evidence="2 3" id="KW-0732">Signal</keyword>
<dbReference type="CDD" id="cd19984">
    <property type="entry name" value="PBP1_ABC_ligand_binding-like"/>
    <property type="match status" value="1"/>
</dbReference>
<feature type="signal peptide" evidence="3">
    <location>
        <begin position="1"/>
        <end position="24"/>
    </location>
</feature>
<dbReference type="AlphaFoldDB" id="A0A1F4XIM3"/>